<dbReference type="PANTHER" id="PTHR47204:SF1">
    <property type="entry name" value="RIBONUCLEASE H2 SUBUNIT C"/>
    <property type="match status" value="1"/>
</dbReference>
<reference evidence="2 4" key="1">
    <citation type="submission" date="2021-11" db="EMBL/GenBank/DDBJ databases">
        <authorList>
            <person name="Islam A."/>
            <person name="Islam S."/>
            <person name="Flora M.S."/>
            <person name="Rahman M."/>
            <person name="Ziaur R.M."/>
            <person name="Epstein J.H."/>
            <person name="Hassan M."/>
            <person name="Klassen M."/>
            <person name="Woodard K."/>
            <person name="Webb A."/>
            <person name="Webby R.J."/>
            <person name="El Zowalaty M.E."/>
        </authorList>
    </citation>
    <scope>NUCLEOTIDE SEQUENCE [LARGE SCALE GENOMIC DNA]</scope>
    <source>
        <strain evidence="2">Pf1</strain>
    </source>
</reference>
<comment type="caution">
    <text evidence="3">The sequence shown here is derived from an EMBL/GenBank/DDBJ whole genome shotgun (WGS) entry which is preliminary data.</text>
</comment>
<name>A0AAV0SNK3_9STRA</name>
<organism evidence="3 5">
    <name type="scientific">Peronospora farinosa</name>
    <dbReference type="NCBI Taxonomy" id="134698"/>
    <lineage>
        <taxon>Eukaryota</taxon>
        <taxon>Sar</taxon>
        <taxon>Stramenopiles</taxon>
        <taxon>Oomycota</taxon>
        <taxon>Peronosporomycetes</taxon>
        <taxon>Peronosporales</taxon>
        <taxon>Peronosporaceae</taxon>
        <taxon>Peronospora</taxon>
    </lineage>
</organism>
<accession>A0AAV0SNK3</accession>
<dbReference type="Gene3D" id="2.40.128.680">
    <property type="match status" value="1"/>
</dbReference>
<keyword evidence="4" id="KW-1185">Reference proteome</keyword>
<feature type="compositionally biased region" description="Polar residues" evidence="1">
    <location>
        <begin position="46"/>
        <end position="56"/>
    </location>
</feature>
<dbReference type="EMBL" id="CANTFK010000017">
    <property type="protein sequence ID" value="CAI5704315.1"/>
    <property type="molecule type" value="Genomic_DNA"/>
</dbReference>
<evidence type="ECO:0000256" key="1">
    <source>
        <dbReference type="SAM" id="MobiDB-lite"/>
    </source>
</evidence>
<dbReference type="InterPro" id="IPR013924">
    <property type="entry name" value="RNase_H2_suC"/>
</dbReference>
<feature type="region of interest" description="Disordered" evidence="1">
    <location>
        <begin position="45"/>
        <end position="77"/>
    </location>
</feature>
<evidence type="ECO:0000313" key="4">
    <source>
        <dbReference type="Proteomes" id="UP001157938"/>
    </source>
</evidence>
<gene>
    <name evidence="2" type="ORF">PFR001_LOCUS1190</name>
    <name evidence="3" type="ORF">PFR002_LOCUS110</name>
</gene>
<dbReference type="EMBL" id="CAKLBC010000256">
    <property type="protein sequence ID" value="CAH0485497.1"/>
    <property type="molecule type" value="Genomic_DNA"/>
</dbReference>
<dbReference type="GO" id="GO:0032299">
    <property type="term" value="C:ribonuclease H2 complex"/>
    <property type="evidence" value="ECO:0007669"/>
    <property type="project" value="InterPro"/>
</dbReference>
<evidence type="ECO:0000313" key="3">
    <source>
        <dbReference type="EMBL" id="CAI5704315.1"/>
    </source>
</evidence>
<reference evidence="3" key="2">
    <citation type="submission" date="2022-12" db="EMBL/GenBank/DDBJ databases">
        <authorList>
            <person name="Webb A."/>
        </authorList>
    </citation>
    <scope>NUCLEOTIDE SEQUENCE</scope>
    <source>
        <strain evidence="3">Pf2</strain>
    </source>
</reference>
<evidence type="ECO:0000313" key="2">
    <source>
        <dbReference type="EMBL" id="CAH0485497.1"/>
    </source>
</evidence>
<dbReference type="GO" id="GO:0006401">
    <property type="term" value="P:RNA catabolic process"/>
    <property type="evidence" value="ECO:0007669"/>
    <property type="project" value="InterPro"/>
</dbReference>
<dbReference type="Proteomes" id="UP001157938">
    <property type="component" value="Unassembled WGS sequence"/>
</dbReference>
<dbReference type="PANTHER" id="PTHR47204">
    <property type="entry name" value="OS02G0168900 PROTEIN"/>
    <property type="match status" value="1"/>
</dbReference>
<sequence length="167" mass="18685">MTDKTSSTVRVCLTRCPLPPTEARVHSLPCRIHFNGSAAVNRFFRPQSSDRNSNSIDHGGSNAEEQDVQVQKDGKDSDNRMHAELRGIQLQGETLRLGPMSFTGLVLEDSGMHHSDDDGRIWEVADHFNELTWWDVPNHTTSEMQQLPLVLQQWHDLSSAVSGLPAN</sequence>
<proteinExistence type="predicted"/>
<evidence type="ECO:0000313" key="5">
    <source>
        <dbReference type="Proteomes" id="UP001159659"/>
    </source>
</evidence>
<dbReference type="Proteomes" id="UP001159659">
    <property type="component" value="Unassembled WGS sequence"/>
</dbReference>
<dbReference type="CDD" id="cd09271">
    <property type="entry name" value="RNase_H2-C"/>
    <property type="match status" value="1"/>
</dbReference>
<dbReference type="Pfam" id="PF08615">
    <property type="entry name" value="RNase_H2_suC"/>
    <property type="match status" value="1"/>
</dbReference>
<protein>
    <submittedName>
        <fullName evidence="3">Uncharacterized protein</fullName>
    </submittedName>
</protein>
<dbReference type="AlphaFoldDB" id="A0AAV0SNK3"/>